<protein>
    <submittedName>
        <fullName evidence="2">Transmembrane protein 8a-like protein</fullName>
    </submittedName>
</protein>
<sequence>MLESALAVLLVWTLAAQQGLSGKLEKVAQQPNNVLVDYYAYRHISIVHFNVPELSVAVAFKYVSDPKGNSGPIILQYFAIIFLLI</sequence>
<dbReference type="PaxDb" id="67767-A0A0J7KQ23"/>
<keyword evidence="2" id="KW-0812">Transmembrane</keyword>
<accession>A0A0J7KQ23</accession>
<feature type="signal peptide" evidence="1">
    <location>
        <begin position="1"/>
        <end position="21"/>
    </location>
</feature>
<name>A0A0J7KQ23_LASNI</name>
<evidence type="ECO:0000256" key="1">
    <source>
        <dbReference type="SAM" id="SignalP"/>
    </source>
</evidence>
<dbReference type="EMBL" id="LBMM01004509">
    <property type="protein sequence ID" value="KMQ92344.1"/>
    <property type="molecule type" value="Genomic_DNA"/>
</dbReference>
<keyword evidence="1" id="KW-0732">Signal</keyword>
<organism evidence="2 3">
    <name type="scientific">Lasius niger</name>
    <name type="common">Black garden ant</name>
    <dbReference type="NCBI Taxonomy" id="67767"/>
    <lineage>
        <taxon>Eukaryota</taxon>
        <taxon>Metazoa</taxon>
        <taxon>Ecdysozoa</taxon>
        <taxon>Arthropoda</taxon>
        <taxon>Hexapoda</taxon>
        <taxon>Insecta</taxon>
        <taxon>Pterygota</taxon>
        <taxon>Neoptera</taxon>
        <taxon>Endopterygota</taxon>
        <taxon>Hymenoptera</taxon>
        <taxon>Apocrita</taxon>
        <taxon>Aculeata</taxon>
        <taxon>Formicoidea</taxon>
        <taxon>Formicidae</taxon>
        <taxon>Formicinae</taxon>
        <taxon>Lasius</taxon>
        <taxon>Lasius</taxon>
    </lineage>
</organism>
<reference evidence="2 3" key="1">
    <citation type="submission" date="2015-04" db="EMBL/GenBank/DDBJ databases">
        <title>Lasius niger genome sequencing.</title>
        <authorList>
            <person name="Konorov E.A."/>
            <person name="Nikitin M.A."/>
            <person name="Kirill M.V."/>
            <person name="Chang P."/>
        </authorList>
    </citation>
    <scope>NUCLEOTIDE SEQUENCE [LARGE SCALE GENOMIC DNA]</scope>
    <source>
        <tissue evidence="2">Whole</tissue>
    </source>
</reference>
<comment type="caution">
    <text evidence="2">The sequence shown here is derived from an EMBL/GenBank/DDBJ whole genome shotgun (WGS) entry which is preliminary data.</text>
</comment>
<proteinExistence type="predicted"/>
<gene>
    <name evidence="2" type="ORF">RF55_7687</name>
</gene>
<feature type="chain" id="PRO_5005290142" evidence="1">
    <location>
        <begin position="22"/>
        <end position="85"/>
    </location>
</feature>
<keyword evidence="2" id="KW-0472">Membrane</keyword>
<dbReference type="AlphaFoldDB" id="A0A0J7KQ23"/>
<evidence type="ECO:0000313" key="2">
    <source>
        <dbReference type="EMBL" id="KMQ92344.1"/>
    </source>
</evidence>
<keyword evidence="3" id="KW-1185">Reference proteome</keyword>
<evidence type="ECO:0000313" key="3">
    <source>
        <dbReference type="Proteomes" id="UP000036403"/>
    </source>
</evidence>
<dbReference type="Proteomes" id="UP000036403">
    <property type="component" value="Unassembled WGS sequence"/>
</dbReference>